<dbReference type="InterPro" id="IPR003838">
    <property type="entry name" value="ABC3_permease_C"/>
</dbReference>
<dbReference type="PANTHER" id="PTHR30572:SF18">
    <property type="entry name" value="ABC-TYPE MACROLIDE FAMILY EXPORT SYSTEM PERMEASE COMPONENT 2"/>
    <property type="match status" value="1"/>
</dbReference>
<dbReference type="InterPro" id="IPR050250">
    <property type="entry name" value="Macrolide_Exporter_MacB"/>
</dbReference>
<evidence type="ECO:0000256" key="4">
    <source>
        <dbReference type="ARBA" id="ARBA00022989"/>
    </source>
</evidence>
<evidence type="ECO:0000259" key="7">
    <source>
        <dbReference type="Pfam" id="PF02687"/>
    </source>
</evidence>
<dbReference type="Pfam" id="PF02687">
    <property type="entry name" value="FtsX"/>
    <property type="match status" value="1"/>
</dbReference>
<proteinExistence type="predicted"/>
<keyword evidence="2" id="KW-1003">Cell membrane</keyword>
<feature type="transmembrane region" description="Helical" evidence="6">
    <location>
        <begin position="317"/>
        <end position="339"/>
    </location>
</feature>
<gene>
    <name evidence="9" type="ORF">AC626_04480</name>
</gene>
<feature type="transmembrane region" description="Helical" evidence="6">
    <location>
        <begin position="360"/>
        <end position="386"/>
    </location>
</feature>
<dbReference type="Proteomes" id="UP000036850">
    <property type="component" value="Unassembled WGS sequence"/>
</dbReference>
<dbReference type="PANTHER" id="PTHR30572">
    <property type="entry name" value="MEMBRANE COMPONENT OF TRANSPORTER-RELATED"/>
    <property type="match status" value="1"/>
</dbReference>
<evidence type="ECO:0000256" key="5">
    <source>
        <dbReference type="ARBA" id="ARBA00023136"/>
    </source>
</evidence>
<reference evidence="10" key="1">
    <citation type="submission" date="2015-07" db="EMBL/GenBank/DDBJ databases">
        <title>Draft genome sequence of a Pseudoalteromonas rubra strain, OCN096, isolated from Kaneohe Bay, Oahu, Hawaii.</title>
        <authorList>
            <person name="Beurmann S."/>
            <person name="Ushijima B."/>
            <person name="Belcaid M."/>
            <person name="Callahan S.M."/>
            <person name="Aeby G.S."/>
        </authorList>
    </citation>
    <scope>NUCLEOTIDE SEQUENCE [LARGE SCALE GENOMIC DNA]</scope>
    <source>
        <strain evidence="10">OCN096</strain>
    </source>
</reference>
<dbReference type="EMBL" id="LFZX01000021">
    <property type="protein sequence ID" value="KNC68481.1"/>
    <property type="molecule type" value="Genomic_DNA"/>
</dbReference>
<evidence type="ECO:0000259" key="8">
    <source>
        <dbReference type="Pfam" id="PF12704"/>
    </source>
</evidence>
<accession>A0A0L0EVK5</accession>
<evidence type="ECO:0000256" key="2">
    <source>
        <dbReference type="ARBA" id="ARBA00022475"/>
    </source>
</evidence>
<dbReference type="Pfam" id="PF12704">
    <property type="entry name" value="MacB_PCD"/>
    <property type="match status" value="1"/>
</dbReference>
<keyword evidence="3 6" id="KW-0812">Transmembrane</keyword>
<evidence type="ECO:0000256" key="6">
    <source>
        <dbReference type="SAM" id="Phobius"/>
    </source>
</evidence>
<feature type="transmembrane region" description="Helical" evidence="6">
    <location>
        <begin position="20"/>
        <end position="46"/>
    </location>
</feature>
<keyword evidence="5 6" id="KW-0472">Membrane</keyword>
<comment type="subcellular location">
    <subcellularLocation>
        <location evidence="1">Cell membrane</location>
        <topology evidence="1">Multi-pass membrane protein</topology>
    </subcellularLocation>
</comment>
<evidence type="ECO:0000313" key="9">
    <source>
        <dbReference type="EMBL" id="KNC68481.1"/>
    </source>
</evidence>
<dbReference type="AlphaFoldDB" id="A0A0L0EVK5"/>
<evidence type="ECO:0000256" key="1">
    <source>
        <dbReference type="ARBA" id="ARBA00004651"/>
    </source>
</evidence>
<name>A0A0L0EVK5_9GAMM</name>
<organism evidence="9 10">
    <name type="scientific">Pseudoalteromonas rubra</name>
    <dbReference type="NCBI Taxonomy" id="43658"/>
    <lineage>
        <taxon>Bacteria</taxon>
        <taxon>Pseudomonadati</taxon>
        <taxon>Pseudomonadota</taxon>
        <taxon>Gammaproteobacteria</taxon>
        <taxon>Alteromonadales</taxon>
        <taxon>Pseudoalteromonadaceae</taxon>
        <taxon>Pseudoalteromonas</taxon>
    </lineage>
</organism>
<evidence type="ECO:0008006" key="11">
    <source>
        <dbReference type="Google" id="ProtNLM"/>
    </source>
</evidence>
<dbReference type="InterPro" id="IPR025857">
    <property type="entry name" value="MacB_PCD"/>
</dbReference>
<dbReference type="OrthoDB" id="8735006at2"/>
<evidence type="ECO:0000313" key="10">
    <source>
        <dbReference type="Proteomes" id="UP000036850"/>
    </source>
</evidence>
<evidence type="ECO:0000256" key="3">
    <source>
        <dbReference type="ARBA" id="ARBA00022692"/>
    </source>
</evidence>
<feature type="domain" description="MacB-like periplasmic core" evidence="8">
    <location>
        <begin position="21"/>
        <end position="197"/>
    </location>
</feature>
<dbReference type="PATRIC" id="fig|43658.6.peg.2995"/>
<dbReference type="GO" id="GO:0005886">
    <property type="term" value="C:plasma membrane"/>
    <property type="evidence" value="ECO:0007669"/>
    <property type="project" value="UniProtKB-SubCell"/>
</dbReference>
<feature type="transmembrane region" description="Helical" evidence="6">
    <location>
        <begin position="406"/>
        <end position="430"/>
    </location>
</feature>
<dbReference type="GO" id="GO:0022857">
    <property type="term" value="F:transmembrane transporter activity"/>
    <property type="evidence" value="ECO:0007669"/>
    <property type="project" value="TreeGrafter"/>
</dbReference>
<keyword evidence="4 6" id="KW-1133">Transmembrane helix</keyword>
<protein>
    <recommendedName>
        <fullName evidence="11">ABC transporter permease</fullName>
    </recommendedName>
</protein>
<feature type="domain" description="ABC3 transporter permease C-terminal" evidence="7">
    <location>
        <begin position="322"/>
        <end position="437"/>
    </location>
</feature>
<sequence length="444" mass="49513">MLIGYYFKLAWLSLKKTPLLSILMIGTIAMGIAATMITSTVSIMMAQDPLPEKSERVFSVRLSSWSPDKAYQLAKGEEVIPPMLTYMDTMNLLEDSKGLRQSAAVMYKSMVRSESQTDKEAKMLRFNSVNNDFFTMFNVPFLYGAPWSDQADREGAALVILDRQTNDRLFSGANSVGQHVYIGKHLARIVGVIDSWSPLPQVFHGPHHAHNLPFPLFTPFQFQVNNNLLSKGEMGWQCWAPLGDGTLETFLASECVWIRYWVELEAAMHRGDYMDYINAYVEEQKRGGRFARENLSKIFNINESLIEDHVVEDDDFIAVWLAAAFLVACLLNCMGLMLIKFYGKGAEVGLRRAVGASKQHIALQFGCETVLIGILGGFLGLALAQLGLRITADIFAHLPAGLMQMSFPLVVMTVVLAVLCSTLFGLWPIYRAAQTQPSAQLKSL</sequence>
<comment type="caution">
    <text evidence="9">The sequence shown here is derived from an EMBL/GenBank/DDBJ whole genome shotgun (WGS) entry which is preliminary data.</text>
</comment>